<dbReference type="PANTHER" id="PTHR43668:SF2">
    <property type="entry name" value="ALLANTOINASE"/>
    <property type="match status" value="1"/>
</dbReference>
<dbReference type="Gene3D" id="3.20.20.140">
    <property type="entry name" value="Metal-dependent hydrolases"/>
    <property type="match status" value="1"/>
</dbReference>
<dbReference type="InterPro" id="IPR032466">
    <property type="entry name" value="Metal_Hydrolase"/>
</dbReference>
<evidence type="ECO:0000256" key="4">
    <source>
        <dbReference type="ARBA" id="ARBA00022801"/>
    </source>
</evidence>
<feature type="binding site" evidence="6">
    <location>
        <begin position="316"/>
        <end position="317"/>
    </location>
    <ligand>
        <name>substrate</name>
    </ligand>
</feature>
<dbReference type="NCBIfam" id="TIGR00857">
    <property type="entry name" value="pyrC_multi"/>
    <property type="match status" value="1"/>
</dbReference>
<evidence type="ECO:0000256" key="6">
    <source>
        <dbReference type="HAMAP-Rule" id="MF_00220"/>
    </source>
</evidence>
<organism evidence="8 9">
    <name type="scientific">Candidatus Scatomorpha intestinigallinarum</name>
    <dbReference type="NCBI Taxonomy" id="2840923"/>
    <lineage>
        <taxon>Bacteria</taxon>
        <taxon>Bacillati</taxon>
        <taxon>Bacillota</taxon>
        <taxon>Clostridia</taxon>
        <taxon>Eubacteriales</taxon>
        <taxon>Candidatus Scatomorpha</taxon>
    </lineage>
</organism>
<dbReference type="Pfam" id="PF12890">
    <property type="entry name" value="DHOase"/>
    <property type="match status" value="1"/>
</dbReference>
<comment type="similarity">
    <text evidence="2 6">Belongs to the metallo-dependent hydrolases superfamily. DHOase family. Class I DHOase subfamily.</text>
</comment>
<dbReference type="GO" id="GO:0004151">
    <property type="term" value="F:dihydroorotase activity"/>
    <property type="evidence" value="ECO:0007669"/>
    <property type="project" value="UniProtKB-UniRule"/>
</dbReference>
<feature type="binding site" evidence="6">
    <location>
        <position position="146"/>
    </location>
    <ligand>
        <name>Zn(2+)</name>
        <dbReference type="ChEBI" id="CHEBI:29105"/>
        <label>2</label>
    </ligand>
</feature>
<evidence type="ECO:0000256" key="2">
    <source>
        <dbReference type="ARBA" id="ARBA00010286"/>
    </source>
</evidence>
<evidence type="ECO:0000313" key="9">
    <source>
        <dbReference type="Proteomes" id="UP000824238"/>
    </source>
</evidence>
<dbReference type="PANTHER" id="PTHR43668">
    <property type="entry name" value="ALLANTOINASE"/>
    <property type="match status" value="1"/>
</dbReference>
<comment type="cofactor">
    <cofactor evidence="6">
        <name>Zn(2+)</name>
        <dbReference type="ChEBI" id="CHEBI:29105"/>
    </cofactor>
    <text evidence="6">Binds 2 Zn(2+) ions per subunit.</text>
</comment>
<dbReference type="PROSITE" id="PS00483">
    <property type="entry name" value="DIHYDROOROTASE_2"/>
    <property type="match status" value="1"/>
</dbReference>
<feature type="binding site" evidence="6">
    <location>
        <position position="271"/>
    </location>
    <ligand>
        <name>substrate</name>
    </ligand>
</feature>
<comment type="pathway">
    <text evidence="6">Pyrimidine metabolism; UMP biosynthesis via de novo pathway; (S)-dihydroorotate from bicarbonate: step 3/3.</text>
</comment>
<dbReference type="InterPro" id="IPR002195">
    <property type="entry name" value="Dihydroorotase_CS"/>
</dbReference>
<comment type="catalytic activity">
    <reaction evidence="6">
        <text>(S)-dihydroorotate + H2O = N-carbamoyl-L-aspartate + H(+)</text>
        <dbReference type="Rhea" id="RHEA:24296"/>
        <dbReference type="ChEBI" id="CHEBI:15377"/>
        <dbReference type="ChEBI" id="CHEBI:15378"/>
        <dbReference type="ChEBI" id="CHEBI:30864"/>
        <dbReference type="ChEBI" id="CHEBI:32814"/>
        <dbReference type="EC" id="3.5.2.3"/>
    </reaction>
</comment>
<dbReference type="InterPro" id="IPR004722">
    <property type="entry name" value="DHOase"/>
</dbReference>
<evidence type="ECO:0000259" key="7">
    <source>
        <dbReference type="Pfam" id="PF12890"/>
    </source>
</evidence>
<reference evidence="8" key="2">
    <citation type="journal article" date="2021" name="PeerJ">
        <title>Extensive microbial diversity within the chicken gut microbiome revealed by metagenomics and culture.</title>
        <authorList>
            <person name="Gilroy R."/>
            <person name="Ravi A."/>
            <person name="Getino M."/>
            <person name="Pursley I."/>
            <person name="Horton D.L."/>
            <person name="Alikhan N.F."/>
            <person name="Baker D."/>
            <person name="Gharbi K."/>
            <person name="Hall N."/>
            <person name="Watson M."/>
            <person name="Adriaenssens E.M."/>
            <person name="Foster-Nyarko E."/>
            <person name="Jarju S."/>
            <person name="Secka A."/>
            <person name="Antonio M."/>
            <person name="Oren A."/>
            <person name="Chaudhuri R.R."/>
            <person name="La Ragione R."/>
            <person name="Hildebrand F."/>
            <person name="Pallen M.J."/>
        </authorList>
    </citation>
    <scope>NUCLEOTIDE SEQUENCE</scope>
    <source>
        <strain evidence="8">ChiGjej3B3-7149</strain>
    </source>
</reference>
<dbReference type="GO" id="GO:0006145">
    <property type="term" value="P:purine nucleobase catabolic process"/>
    <property type="evidence" value="ECO:0007669"/>
    <property type="project" value="TreeGrafter"/>
</dbReference>
<dbReference type="PROSITE" id="PS00482">
    <property type="entry name" value="DIHYDROOROTASE_1"/>
    <property type="match status" value="1"/>
</dbReference>
<dbReference type="GO" id="GO:0005737">
    <property type="term" value="C:cytoplasm"/>
    <property type="evidence" value="ECO:0007669"/>
    <property type="project" value="TreeGrafter"/>
</dbReference>
<feature type="binding site" evidence="6">
    <location>
        <begin position="57"/>
        <end position="59"/>
    </location>
    <ligand>
        <name>substrate</name>
    </ligand>
</feature>
<comment type="caution">
    <text evidence="8">The sequence shown here is derived from an EMBL/GenBank/DDBJ whole genome shotgun (WGS) entry which is preliminary data.</text>
</comment>
<dbReference type="EMBL" id="DVHH01000130">
    <property type="protein sequence ID" value="HIR54962.1"/>
    <property type="molecule type" value="Genomic_DNA"/>
</dbReference>
<keyword evidence="4 6" id="KW-0378">Hydrolase</keyword>
<feature type="domain" description="Dihydroorotase catalytic" evidence="7">
    <location>
        <begin position="46"/>
        <end position="232"/>
    </location>
</feature>
<dbReference type="Proteomes" id="UP000824238">
    <property type="component" value="Unassembled WGS sequence"/>
</dbReference>
<evidence type="ECO:0000256" key="5">
    <source>
        <dbReference type="ARBA" id="ARBA00022975"/>
    </source>
</evidence>
<comment type="function">
    <text evidence="1 6">Catalyzes the reversible cyclization of carbamoyl aspartate to dihydroorotate.</text>
</comment>
<dbReference type="HAMAP" id="MF_00220_B">
    <property type="entry name" value="PyrC_classI_B"/>
    <property type="match status" value="1"/>
</dbReference>
<keyword evidence="3 6" id="KW-0479">Metal-binding</keyword>
<dbReference type="SUPFAM" id="SSF51338">
    <property type="entry name" value="Composite domain of metallo-dependent hydrolases"/>
    <property type="match status" value="1"/>
</dbReference>
<feature type="binding site" evidence="6">
    <location>
        <position position="226"/>
    </location>
    <ligand>
        <name>Zn(2+)</name>
        <dbReference type="ChEBI" id="CHEBI:29105"/>
        <label>2</label>
    </ligand>
</feature>
<reference evidence="8" key="1">
    <citation type="submission" date="2020-10" db="EMBL/GenBank/DDBJ databases">
        <authorList>
            <person name="Gilroy R."/>
        </authorList>
    </citation>
    <scope>NUCLEOTIDE SEQUENCE</scope>
    <source>
        <strain evidence="8">ChiGjej3B3-7149</strain>
    </source>
</reference>
<feature type="binding site" evidence="6">
    <location>
        <position position="89"/>
    </location>
    <ligand>
        <name>substrate</name>
    </ligand>
</feature>
<feature type="binding site" evidence="6">
    <location>
        <position position="173"/>
    </location>
    <ligand>
        <name>Zn(2+)</name>
        <dbReference type="ChEBI" id="CHEBI:29105"/>
        <label>2</label>
    </ligand>
</feature>
<sequence>MKGCEVFRQGVFVSADVEILDGVVTRVEPGIVPGEGVSVCNFDNCLVVPGLVDVHVHLREPGFSYKETIKSGTEAAARSGYAAVCAMPNLSPVPEDAATLAQELDLIARDAAIDVLPYGAITRGQKGAKLADMAAMAPYVCGFSDDGHGVQSAELMREAMLEAGRLGRPIAAHCEDNSLLRGGYIHDGEYAAAHGHRGICSESEWGPIERDIGLLRGTGCAYHVCHISTAESAELIRRAKAEGLDISCETAPHYLLLSDAELQEDGRFKMNPPLRGEADRLALIEALRDGTIDMIATDHAPHSAEEKSRGLEKSAFGITGLETAFPVLWTGLVEPGIIGRERLTELMSTAPARRFGIESGIELGKPASLAVFDVNTTYTIDPAAFASKGRATPFEGRQVRGRCVLNICRGREVWRA</sequence>
<dbReference type="GO" id="GO:0044205">
    <property type="term" value="P:'de novo' UMP biosynthetic process"/>
    <property type="evidence" value="ECO:0007669"/>
    <property type="project" value="UniProtKB-UniRule"/>
</dbReference>
<dbReference type="SUPFAM" id="SSF51556">
    <property type="entry name" value="Metallo-dependent hydrolases"/>
    <property type="match status" value="1"/>
</dbReference>
<dbReference type="InterPro" id="IPR011059">
    <property type="entry name" value="Metal-dep_hydrolase_composite"/>
</dbReference>
<feature type="binding site" evidence="6">
    <location>
        <position position="57"/>
    </location>
    <ligand>
        <name>Zn(2+)</name>
        <dbReference type="ChEBI" id="CHEBI:29105"/>
        <label>1</label>
    </ligand>
</feature>
<feature type="active site" evidence="6">
    <location>
        <position position="298"/>
    </location>
</feature>
<dbReference type="GO" id="GO:0008270">
    <property type="term" value="F:zinc ion binding"/>
    <property type="evidence" value="ECO:0007669"/>
    <property type="project" value="UniProtKB-UniRule"/>
</dbReference>
<name>A0A9D1DLG3_9FIRM</name>
<keyword evidence="6" id="KW-0862">Zinc</keyword>
<dbReference type="GO" id="GO:0004038">
    <property type="term" value="F:allantoinase activity"/>
    <property type="evidence" value="ECO:0007669"/>
    <property type="project" value="TreeGrafter"/>
</dbReference>
<gene>
    <name evidence="6" type="primary">pyrC</name>
    <name evidence="8" type="ORF">IAD36_05110</name>
</gene>
<protein>
    <recommendedName>
        <fullName evidence="6">Dihydroorotase</fullName>
        <shortName evidence="6">DHOase</shortName>
        <ecNumber evidence="6">3.5.2.3</ecNumber>
    </recommendedName>
</protein>
<feature type="binding site" evidence="6">
    <location>
        <position position="146"/>
    </location>
    <ligand>
        <name>Zn(2+)</name>
        <dbReference type="ChEBI" id="CHEBI:29105"/>
        <label>1</label>
    </ligand>
</feature>
<dbReference type="InterPro" id="IPR024403">
    <property type="entry name" value="DHOase_cat"/>
</dbReference>
<dbReference type="EC" id="3.5.2.3" evidence="6"/>
<evidence type="ECO:0000256" key="3">
    <source>
        <dbReference type="ARBA" id="ARBA00022723"/>
    </source>
</evidence>
<evidence type="ECO:0000313" key="8">
    <source>
        <dbReference type="EMBL" id="HIR54962.1"/>
    </source>
</evidence>
<accession>A0A9D1DLG3</accession>
<evidence type="ECO:0000256" key="1">
    <source>
        <dbReference type="ARBA" id="ARBA00002368"/>
    </source>
</evidence>
<dbReference type="CDD" id="cd01317">
    <property type="entry name" value="DHOase_IIa"/>
    <property type="match status" value="1"/>
</dbReference>
<dbReference type="Gene3D" id="2.30.40.10">
    <property type="entry name" value="Urease, subunit C, domain 1"/>
    <property type="match status" value="1"/>
</dbReference>
<proteinExistence type="inferred from homology"/>
<dbReference type="InterPro" id="IPR050138">
    <property type="entry name" value="DHOase/Allantoinase_Hydrolase"/>
</dbReference>
<keyword evidence="5 6" id="KW-0665">Pyrimidine biosynthesis</keyword>
<dbReference type="AlphaFoldDB" id="A0A9D1DLG3"/>
<feature type="binding site" evidence="6">
    <location>
        <position position="55"/>
    </location>
    <ligand>
        <name>Zn(2+)</name>
        <dbReference type="ChEBI" id="CHEBI:29105"/>
        <label>1</label>
    </ligand>
</feature>
<feature type="binding site" evidence="6">
    <location>
        <position position="298"/>
    </location>
    <ligand>
        <name>Zn(2+)</name>
        <dbReference type="ChEBI" id="CHEBI:29105"/>
        <label>1</label>
    </ligand>
</feature>
<feature type="binding site" evidence="6">
    <location>
        <position position="302"/>
    </location>
    <ligand>
        <name>substrate</name>
    </ligand>
</feature>